<organism evidence="1 2">
    <name type="scientific">Romanomermis culicivorax</name>
    <name type="common">Nematode worm</name>
    <dbReference type="NCBI Taxonomy" id="13658"/>
    <lineage>
        <taxon>Eukaryota</taxon>
        <taxon>Metazoa</taxon>
        <taxon>Ecdysozoa</taxon>
        <taxon>Nematoda</taxon>
        <taxon>Enoplea</taxon>
        <taxon>Dorylaimia</taxon>
        <taxon>Mermithida</taxon>
        <taxon>Mermithoidea</taxon>
        <taxon>Mermithidae</taxon>
        <taxon>Romanomermis</taxon>
    </lineage>
</organism>
<evidence type="ECO:0000313" key="2">
    <source>
        <dbReference type="WBParaSite" id="nRc.2.0.1.t37115-RA"/>
    </source>
</evidence>
<name>A0A915KFG1_ROMCU</name>
<evidence type="ECO:0000313" key="1">
    <source>
        <dbReference type="Proteomes" id="UP000887565"/>
    </source>
</evidence>
<proteinExistence type="predicted"/>
<reference evidence="2" key="1">
    <citation type="submission" date="2022-11" db="UniProtKB">
        <authorList>
            <consortium name="WormBaseParasite"/>
        </authorList>
    </citation>
    <scope>IDENTIFICATION</scope>
</reference>
<protein>
    <submittedName>
        <fullName evidence="2">Uncharacterized protein</fullName>
    </submittedName>
</protein>
<sequence length="92" mass="10568">MNLSNEKFQLTTNKSGIEVAKLESRNFALHKGESSSEQGRFYTATGRSADRRTIMMLNKQNNNKKKRVQKDIQFQNGRIVLLVYGNEKCSIK</sequence>
<accession>A0A915KFG1</accession>
<dbReference type="WBParaSite" id="nRc.2.0.1.t37115-RA">
    <property type="protein sequence ID" value="nRc.2.0.1.t37115-RA"/>
    <property type="gene ID" value="nRc.2.0.1.g37115"/>
</dbReference>
<dbReference type="Proteomes" id="UP000887565">
    <property type="component" value="Unplaced"/>
</dbReference>
<dbReference type="AlphaFoldDB" id="A0A915KFG1"/>
<keyword evidence="1" id="KW-1185">Reference proteome</keyword>